<sequence length="366" mass="39604">MMTGCIGEKGMANRHEKGFSLVELMVALVISSLVMLGVVQIFIANNKSFHMQKANARTQEAGRIAMEMLTREARNAGFFGCTPSEGLVNNLDENDAGYSEDQHDMSLDEAVMTVQPSSSLSMPTNQITNSHNLRLLGVKAARDGSGNAIEMRVEDVPNSANFQVNNADGLEEGDIIALTDCIGGDVVQVTNVQSGGVIVANSGTTHSPGNSYDEGFDGCSGSNCPSRLYSEGARINRLGVTMYYVENPTDAEPALFRWDPETNSGTELVQGVADMRVQYGVGAGSVDWRSPSAVDPNWADVRAVRISILVRSKNENLMNDPMTYCFPGEPWDGQDCTESSNRTTASDGRLYRVYTATASVRNRNLE</sequence>
<dbReference type="PROSITE" id="PS00409">
    <property type="entry name" value="PROKAR_NTER_METHYL"/>
    <property type="match status" value="1"/>
</dbReference>
<keyword evidence="1" id="KW-1133">Transmembrane helix</keyword>
<dbReference type="InterPro" id="IPR032092">
    <property type="entry name" value="PilW"/>
</dbReference>
<reference evidence="2 3" key="1">
    <citation type="submission" date="2017-08" db="EMBL/GenBank/DDBJ databases">
        <title>Halovibrio sewagensis sp. nov., isolated from wastewater of high salinity.</title>
        <authorList>
            <person name="Dong X."/>
            <person name="Zhang G."/>
        </authorList>
    </citation>
    <scope>NUCLEOTIDE SEQUENCE [LARGE SCALE GENOMIC DNA]</scope>
    <source>
        <strain evidence="2 3">YL5-2</strain>
    </source>
</reference>
<protein>
    <recommendedName>
        <fullName evidence="4">Type IV pilus assembly protein PilW</fullName>
    </recommendedName>
</protein>
<proteinExistence type="predicted"/>
<evidence type="ECO:0000313" key="2">
    <source>
        <dbReference type="EMBL" id="PAU79595.1"/>
    </source>
</evidence>
<evidence type="ECO:0000256" key="1">
    <source>
        <dbReference type="SAM" id="Phobius"/>
    </source>
</evidence>
<name>A0A2A2F4S3_9GAMM</name>
<dbReference type="Pfam" id="PF07963">
    <property type="entry name" value="N_methyl"/>
    <property type="match status" value="1"/>
</dbReference>
<evidence type="ECO:0008006" key="4">
    <source>
        <dbReference type="Google" id="ProtNLM"/>
    </source>
</evidence>
<evidence type="ECO:0000313" key="3">
    <source>
        <dbReference type="Proteomes" id="UP000218896"/>
    </source>
</evidence>
<keyword evidence="1" id="KW-0812">Transmembrane</keyword>
<dbReference type="Pfam" id="PF16074">
    <property type="entry name" value="PilW"/>
    <property type="match status" value="1"/>
</dbReference>
<dbReference type="AlphaFoldDB" id="A0A2A2F4S3"/>
<dbReference type="InterPro" id="IPR012902">
    <property type="entry name" value="N_methyl_site"/>
</dbReference>
<feature type="transmembrane region" description="Helical" evidence="1">
    <location>
        <begin position="21"/>
        <end position="43"/>
    </location>
</feature>
<gene>
    <name evidence="2" type="ORF">CK501_12345</name>
</gene>
<dbReference type="NCBIfam" id="TIGR02532">
    <property type="entry name" value="IV_pilin_GFxxxE"/>
    <property type="match status" value="1"/>
</dbReference>
<dbReference type="GO" id="GO:0043683">
    <property type="term" value="P:type IV pilus assembly"/>
    <property type="evidence" value="ECO:0007669"/>
    <property type="project" value="InterPro"/>
</dbReference>
<organism evidence="2 3">
    <name type="scientific">Halovibrio salipaludis</name>
    <dbReference type="NCBI Taxonomy" id="2032626"/>
    <lineage>
        <taxon>Bacteria</taxon>
        <taxon>Pseudomonadati</taxon>
        <taxon>Pseudomonadota</taxon>
        <taxon>Gammaproteobacteria</taxon>
        <taxon>Oceanospirillales</taxon>
        <taxon>Halomonadaceae</taxon>
        <taxon>Halovibrio</taxon>
    </lineage>
</organism>
<dbReference type="Proteomes" id="UP000218896">
    <property type="component" value="Unassembled WGS sequence"/>
</dbReference>
<comment type="caution">
    <text evidence="2">The sequence shown here is derived from an EMBL/GenBank/DDBJ whole genome shotgun (WGS) entry which is preliminary data.</text>
</comment>
<keyword evidence="3" id="KW-1185">Reference proteome</keyword>
<accession>A0A2A2F4S3</accession>
<keyword evidence="1" id="KW-0472">Membrane</keyword>
<dbReference type="EMBL" id="NSKD01000006">
    <property type="protein sequence ID" value="PAU79595.1"/>
    <property type="molecule type" value="Genomic_DNA"/>
</dbReference>